<reference evidence="2" key="1">
    <citation type="submission" date="2015-07" db="EMBL/GenBank/DDBJ databases">
        <authorList>
            <person name="Rodrigo-Torres Lidia"/>
            <person name="Arahal R.David."/>
        </authorList>
    </citation>
    <scope>NUCLEOTIDE SEQUENCE [LARGE SCALE GENOMIC DNA]</scope>
    <source>
        <strain evidence="2">CECT 4801</strain>
    </source>
</reference>
<dbReference type="OrthoDB" id="9806253at2"/>
<dbReference type="Pfam" id="PF01972">
    <property type="entry name" value="SDH_protease"/>
    <property type="match status" value="1"/>
</dbReference>
<evidence type="ECO:0000313" key="1">
    <source>
        <dbReference type="EMBL" id="CTQ47261.1"/>
    </source>
</evidence>
<dbReference type="Proteomes" id="UP000048926">
    <property type="component" value="Unassembled WGS sequence"/>
</dbReference>
<dbReference type="InterPro" id="IPR002825">
    <property type="entry name" value="Pept_S49_ser-pept_pro"/>
</dbReference>
<dbReference type="PANTHER" id="PTHR35984">
    <property type="entry name" value="PERIPLASMIC SERINE PROTEASE"/>
    <property type="match status" value="1"/>
</dbReference>
<sequence length="276" mass="30527">MDLMQLFWLFFIISALQPVLHRRYLEAMRTRKIAQIEKRRNSRAILLVHRQETMSLLGFPLMRYIDVNDSEEVLRAIQMTDSEVPLDIVLHTPGGLVLAAAQIAKAIRSHKGKVTVFVPHYAMSGGTLIALAADEIVMCRHSVLGPIDPQLGGMPAASILKVKEEKPIAEIDDQTLILADVGRKAISQVEAMATSLLSRQMETDAAKSLASRLASGTWTHDYPIVADEAQELGLPISQDMPDEVLELMTLYPQPVRRQGGGVEYIPVPKQRDGSGK</sequence>
<dbReference type="AlphaFoldDB" id="A0A0M6YE19"/>
<keyword evidence="2" id="KW-1185">Reference proteome</keyword>
<dbReference type="SUPFAM" id="SSF52096">
    <property type="entry name" value="ClpP/crotonase"/>
    <property type="match status" value="1"/>
</dbReference>
<dbReference type="GO" id="GO:0016020">
    <property type="term" value="C:membrane"/>
    <property type="evidence" value="ECO:0007669"/>
    <property type="project" value="InterPro"/>
</dbReference>
<dbReference type="RefSeq" id="WP_055661304.1">
    <property type="nucleotide sequence ID" value="NZ_CXST01000006.1"/>
</dbReference>
<proteinExistence type="predicted"/>
<evidence type="ECO:0000313" key="2">
    <source>
        <dbReference type="Proteomes" id="UP000048926"/>
    </source>
</evidence>
<dbReference type="InterPro" id="IPR029045">
    <property type="entry name" value="ClpP/crotonase-like_dom_sf"/>
</dbReference>
<dbReference type="NCBIfam" id="NF047768">
    <property type="entry name" value="Clp_like_SDH"/>
    <property type="match status" value="1"/>
</dbReference>
<accession>A0A0M6YE19</accession>
<protein>
    <submittedName>
        <fullName evidence="1">Putative inner membrane peptidase</fullName>
    </submittedName>
</protein>
<dbReference type="EMBL" id="CXST01000006">
    <property type="protein sequence ID" value="CTQ47261.1"/>
    <property type="molecule type" value="Genomic_DNA"/>
</dbReference>
<organism evidence="1 2">
    <name type="scientific">Roseibium aggregatum</name>
    <dbReference type="NCBI Taxonomy" id="187304"/>
    <lineage>
        <taxon>Bacteria</taxon>
        <taxon>Pseudomonadati</taxon>
        <taxon>Pseudomonadota</taxon>
        <taxon>Alphaproteobacteria</taxon>
        <taxon>Hyphomicrobiales</taxon>
        <taxon>Stappiaceae</taxon>
        <taxon>Roseibium</taxon>
    </lineage>
</organism>
<dbReference type="PANTHER" id="PTHR35984:SF1">
    <property type="entry name" value="PERIPLASMIC SERINE PROTEASE"/>
    <property type="match status" value="1"/>
</dbReference>
<gene>
    <name evidence="1" type="ORF">LAL4801_05723</name>
</gene>
<dbReference type="Gene3D" id="3.90.226.10">
    <property type="entry name" value="2-enoyl-CoA Hydratase, Chain A, domain 1"/>
    <property type="match status" value="1"/>
</dbReference>
<name>A0A0M6YE19_9HYPH</name>